<evidence type="ECO:0008006" key="4">
    <source>
        <dbReference type="Google" id="ProtNLM"/>
    </source>
</evidence>
<accession>A0A0C2J446</accession>
<feature type="compositionally biased region" description="Acidic residues" evidence="1">
    <location>
        <begin position="680"/>
        <end position="689"/>
    </location>
</feature>
<feature type="compositionally biased region" description="Polar residues" evidence="1">
    <location>
        <begin position="228"/>
        <end position="243"/>
    </location>
</feature>
<feature type="compositionally biased region" description="Low complexity" evidence="1">
    <location>
        <begin position="315"/>
        <end position="393"/>
    </location>
</feature>
<feature type="region of interest" description="Disordered" evidence="1">
    <location>
        <begin position="1"/>
        <end position="767"/>
    </location>
</feature>
<feature type="compositionally biased region" description="Basic and acidic residues" evidence="1">
    <location>
        <begin position="504"/>
        <end position="518"/>
    </location>
</feature>
<feature type="compositionally biased region" description="Polar residues" evidence="1">
    <location>
        <begin position="58"/>
        <end position="76"/>
    </location>
</feature>
<feature type="compositionally biased region" description="Low complexity" evidence="1">
    <location>
        <begin position="256"/>
        <end position="265"/>
    </location>
</feature>
<evidence type="ECO:0000313" key="2">
    <source>
        <dbReference type="EMBL" id="KIH91857.1"/>
    </source>
</evidence>
<feature type="compositionally biased region" description="Basic and acidic residues" evidence="1">
    <location>
        <begin position="163"/>
        <end position="181"/>
    </location>
</feature>
<dbReference type="GeneID" id="63674619"/>
<gene>
    <name evidence="2" type="ORF">SPBR_01387</name>
</gene>
<dbReference type="OrthoDB" id="3600083at2759"/>
<dbReference type="AlphaFoldDB" id="A0A0C2J446"/>
<protein>
    <recommendedName>
        <fullName evidence="4">Mucin-7</fullName>
    </recommendedName>
</protein>
<feature type="compositionally biased region" description="Low complexity" evidence="1">
    <location>
        <begin position="549"/>
        <end position="560"/>
    </location>
</feature>
<evidence type="ECO:0000313" key="3">
    <source>
        <dbReference type="Proteomes" id="UP000031575"/>
    </source>
</evidence>
<feature type="compositionally biased region" description="Low complexity" evidence="1">
    <location>
        <begin position="453"/>
        <end position="477"/>
    </location>
</feature>
<dbReference type="RefSeq" id="XP_040619867.1">
    <property type="nucleotide sequence ID" value="XM_040759698.1"/>
</dbReference>
<feature type="compositionally biased region" description="Acidic residues" evidence="1">
    <location>
        <begin position="700"/>
        <end position="710"/>
    </location>
</feature>
<feature type="compositionally biased region" description="Basic and acidic residues" evidence="1">
    <location>
        <begin position="11"/>
        <end position="25"/>
    </location>
</feature>
<keyword evidence="3" id="KW-1185">Reference proteome</keyword>
<feature type="compositionally biased region" description="Polar residues" evidence="1">
    <location>
        <begin position="440"/>
        <end position="449"/>
    </location>
</feature>
<name>A0A0C2J446_9PEZI</name>
<evidence type="ECO:0000256" key="1">
    <source>
        <dbReference type="SAM" id="MobiDB-lite"/>
    </source>
</evidence>
<dbReference type="EMBL" id="AWTV01000007">
    <property type="protein sequence ID" value="KIH91857.1"/>
    <property type="molecule type" value="Genomic_DNA"/>
</dbReference>
<dbReference type="Proteomes" id="UP000031575">
    <property type="component" value="Unassembled WGS sequence"/>
</dbReference>
<sequence>MSQVKNLRAMFEQKGDSSPPDRGREGLPTTPTDSPRPLSRVRTSFVTVEKDGRVGLQRDTSSDSVPTLSRTLSGGTESDVAVPGVPLSPARSRSPIKLEDSKPAPTTQTPKRMPAPIPEESTPVTPTKAPLPVSVAKPVREATPKPQPPAKAKVSAPTPVQTNKDETIKSLDAKAAPRDKSPAPTPRKLFPKPADGEPASGTPKKTLDAPAPASNGVKKAANVPKGGLSSQAAPRAATRTNGAANGVAKDTPVTGSSRSAASTSSLPLHPKVTSTGPGGKEAHKPIATSAGKSAPKAIATVRDTTKPAAKSPGLAVKSPTVKTPKTPTSPAKPTTAKTTATKATTTTSSSKPTTTSKLPSKKPASATTTATAPKLTAGSKSSSSAAGAKKPAAVQTFPPNGIGFVKPKVKSPTRPVQLPSSLTTHTASSATKAGVPRPSLSRQSGNFLTLHQPASSASAARSPSRTSTSSAAAAAAAVGPRTLRRQSSTVSRPRPSIGPPPKQTARDHPVTRKEKEVDEGFLARMMRPTQASALKTADKAQLSPPRKQPVVAHVAAVPIATKTARKSSAPRESVAATATGKKAVPEPPSLANRPPACITRNPDFPPPTKVAESVKEEVPNSYAGAAAKETEPVKEGPEEEEELVEEDVVEEKQAEEEAVEEESIEEAAEEEDAPAVAEVPVEEDGEAEDESHVESVEGAVVEEEATDEPESAPTDEATSEVEKEEEEDEDGDGEGEEEAKEAVKDSDMSAVEASVAESVIPEAKAEH</sequence>
<organism evidence="2 3">
    <name type="scientific">Sporothrix brasiliensis 5110</name>
    <dbReference type="NCBI Taxonomy" id="1398154"/>
    <lineage>
        <taxon>Eukaryota</taxon>
        <taxon>Fungi</taxon>
        <taxon>Dikarya</taxon>
        <taxon>Ascomycota</taxon>
        <taxon>Pezizomycotina</taxon>
        <taxon>Sordariomycetes</taxon>
        <taxon>Sordariomycetidae</taxon>
        <taxon>Ophiostomatales</taxon>
        <taxon>Ophiostomataceae</taxon>
        <taxon>Sporothrix</taxon>
    </lineage>
</organism>
<feature type="compositionally biased region" description="Acidic residues" evidence="1">
    <location>
        <begin position="637"/>
        <end position="673"/>
    </location>
</feature>
<reference evidence="2 3" key="1">
    <citation type="journal article" date="2014" name="BMC Genomics">
        <title>Comparative genomics of the major fungal agents of human and animal Sporotrichosis: Sporothrix schenckii and Sporothrix brasiliensis.</title>
        <authorList>
            <person name="Teixeira M.M."/>
            <person name="de Almeida L.G."/>
            <person name="Kubitschek-Barreira P."/>
            <person name="Alves F.L."/>
            <person name="Kioshima E.S."/>
            <person name="Abadio A.K."/>
            <person name="Fernandes L."/>
            <person name="Derengowski L.S."/>
            <person name="Ferreira K.S."/>
            <person name="Souza R.C."/>
            <person name="Ruiz J.C."/>
            <person name="de Andrade N.C."/>
            <person name="Paes H.C."/>
            <person name="Nicola A.M."/>
            <person name="Albuquerque P."/>
            <person name="Gerber A.L."/>
            <person name="Martins V.P."/>
            <person name="Peconick L.D."/>
            <person name="Neto A.V."/>
            <person name="Chaucanez C.B."/>
            <person name="Silva P.A."/>
            <person name="Cunha O.L."/>
            <person name="de Oliveira F.F."/>
            <person name="dos Santos T.C."/>
            <person name="Barros A.L."/>
            <person name="Soares M.A."/>
            <person name="de Oliveira L.M."/>
            <person name="Marini M.M."/>
            <person name="Villalobos-Duno H."/>
            <person name="Cunha M.M."/>
            <person name="de Hoog S."/>
            <person name="da Silveira J.F."/>
            <person name="Henrissat B."/>
            <person name="Nino-Vega G.A."/>
            <person name="Cisalpino P.S."/>
            <person name="Mora-Montes H.M."/>
            <person name="Almeida S.R."/>
            <person name="Stajich J.E."/>
            <person name="Lopes-Bezerra L.M."/>
            <person name="Vasconcelos A.T."/>
            <person name="Felipe M.S."/>
        </authorList>
    </citation>
    <scope>NUCLEOTIDE SEQUENCE [LARGE SCALE GENOMIC DNA]</scope>
    <source>
        <strain evidence="2 3">5110</strain>
    </source>
</reference>
<feature type="compositionally biased region" description="Acidic residues" evidence="1">
    <location>
        <begin position="717"/>
        <end position="739"/>
    </location>
</feature>
<feature type="compositionally biased region" description="Low complexity" evidence="1">
    <location>
        <begin position="420"/>
        <end position="433"/>
    </location>
</feature>
<dbReference type="HOGENOM" id="CLU_364146_0_0_1"/>
<proteinExistence type="predicted"/>
<comment type="caution">
    <text evidence="2">The sequence shown here is derived from an EMBL/GenBank/DDBJ whole genome shotgun (WGS) entry which is preliminary data.</text>
</comment>
<dbReference type="VEuPathDB" id="FungiDB:SPBR_01387"/>